<evidence type="ECO:0000313" key="1">
    <source>
        <dbReference type="EMBL" id="MFD2742277.1"/>
    </source>
</evidence>
<accession>A0ABW5U8Y0</accession>
<dbReference type="Gene3D" id="1.10.10.60">
    <property type="entry name" value="Homeodomain-like"/>
    <property type="match status" value="1"/>
</dbReference>
<dbReference type="Proteomes" id="UP001597418">
    <property type="component" value="Unassembled WGS sequence"/>
</dbReference>
<dbReference type="InterPro" id="IPR002514">
    <property type="entry name" value="Transposase_8"/>
</dbReference>
<dbReference type="Pfam" id="PF01527">
    <property type="entry name" value="HTH_Tnp_1"/>
    <property type="match status" value="1"/>
</dbReference>
<dbReference type="RefSeq" id="WP_082784933.1">
    <property type="nucleotide sequence ID" value="NZ_JBHUMB010000005.1"/>
</dbReference>
<name>A0ABW5U8Y0_9SPHI</name>
<gene>
    <name evidence="1" type="ORF">ACFSQ6_02610</name>
</gene>
<dbReference type="SUPFAM" id="SSF46689">
    <property type="entry name" value="Homeodomain-like"/>
    <property type="match status" value="1"/>
</dbReference>
<dbReference type="EMBL" id="JBHUMB010000005">
    <property type="protein sequence ID" value="MFD2742277.1"/>
    <property type="molecule type" value="Genomic_DNA"/>
</dbReference>
<dbReference type="InterPro" id="IPR052546">
    <property type="entry name" value="Transposase_8_domain"/>
</dbReference>
<protein>
    <submittedName>
        <fullName evidence="1">Transposase</fullName>
    </submittedName>
</protein>
<keyword evidence="2" id="KW-1185">Reference proteome</keyword>
<comment type="caution">
    <text evidence="1">The sequence shown here is derived from an EMBL/GenBank/DDBJ whole genome shotgun (WGS) entry which is preliminary data.</text>
</comment>
<dbReference type="InterPro" id="IPR009057">
    <property type="entry name" value="Homeodomain-like_sf"/>
</dbReference>
<dbReference type="PANTHER" id="PTHR33609">
    <property type="entry name" value="LOW CALCIUM RESPONSE LOCUS PROTEIN S"/>
    <property type="match status" value="1"/>
</dbReference>
<proteinExistence type="predicted"/>
<reference evidence="2" key="1">
    <citation type="journal article" date="2019" name="Int. J. Syst. Evol. Microbiol.">
        <title>The Global Catalogue of Microorganisms (GCM) 10K type strain sequencing project: providing services to taxonomists for standard genome sequencing and annotation.</title>
        <authorList>
            <consortium name="The Broad Institute Genomics Platform"/>
            <consortium name="The Broad Institute Genome Sequencing Center for Infectious Disease"/>
            <person name="Wu L."/>
            <person name="Ma J."/>
        </authorList>
    </citation>
    <scope>NUCLEOTIDE SEQUENCE [LARGE SCALE GENOMIC DNA]</scope>
    <source>
        <strain evidence="2">KCTC 42247</strain>
    </source>
</reference>
<dbReference type="PANTHER" id="PTHR33609:SF1">
    <property type="entry name" value="TRANSPOSASE"/>
    <property type="match status" value="1"/>
</dbReference>
<sequence>MKKSKFSEHQIINILKEYESGKSTKDICREHGISAPTFYQWKHKYGGMDVQHLKEFRRCRKKIHD</sequence>
<organism evidence="1 2">
    <name type="scientific">Sphingobacterium populi</name>
    <dbReference type="NCBI Taxonomy" id="1812824"/>
    <lineage>
        <taxon>Bacteria</taxon>
        <taxon>Pseudomonadati</taxon>
        <taxon>Bacteroidota</taxon>
        <taxon>Sphingobacteriia</taxon>
        <taxon>Sphingobacteriales</taxon>
        <taxon>Sphingobacteriaceae</taxon>
        <taxon>Sphingobacterium</taxon>
    </lineage>
</organism>
<evidence type="ECO:0000313" key="2">
    <source>
        <dbReference type="Proteomes" id="UP001597418"/>
    </source>
</evidence>